<dbReference type="EMBL" id="LT670818">
    <property type="protein sequence ID" value="SHH71941.1"/>
    <property type="molecule type" value="Genomic_DNA"/>
</dbReference>
<feature type="transmembrane region" description="Helical" evidence="2">
    <location>
        <begin position="28"/>
        <end position="56"/>
    </location>
</feature>
<keyword evidence="2" id="KW-0812">Transmembrane</keyword>
<feature type="region of interest" description="Disordered" evidence="1">
    <location>
        <begin position="1"/>
        <end position="20"/>
    </location>
</feature>
<evidence type="ECO:0000313" key="4">
    <source>
        <dbReference type="Proteomes" id="UP000190675"/>
    </source>
</evidence>
<keyword evidence="2" id="KW-0472">Membrane</keyword>
<gene>
    <name evidence="3" type="ORF">SAMN05444169_9033</name>
</gene>
<evidence type="ECO:0000256" key="2">
    <source>
        <dbReference type="SAM" id="Phobius"/>
    </source>
</evidence>
<feature type="transmembrane region" description="Helical" evidence="2">
    <location>
        <begin position="227"/>
        <end position="250"/>
    </location>
</feature>
<proteinExistence type="predicted"/>
<name>A0A1M5V9Q6_9BRAD</name>
<organism evidence="3 4">
    <name type="scientific">Bradyrhizobium erythrophlei</name>
    <dbReference type="NCBI Taxonomy" id="1437360"/>
    <lineage>
        <taxon>Bacteria</taxon>
        <taxon>Pseudomonadati</taxon>
        <taxon>Pseudomonadota</taxon>
        <taxon>Alphaproteobacteria</taxon>
        <taxon>Hyphomicrobiales</taxon>
        <taxon>Nitrobacteraceae</taxon>
        <taxon>Bradyrhizobium</taxon>
    </lineage>
</organism>
<feature type="transmembrane region" description="Helical" evidence="2">
    <location>
        <begin position="256"/>
        <end position="273"/>
    </location>
</feature>
<evidence type="ECO:0000256" key="1">
    <source>
        <dbReference type="SAM" id="MobiDB-lite"/>
    </source>
</evidence>
<sequence length="812" mass="87584">MTTSGRLSTEAGRDEAVKPCGPPSVPRWWACMLSIALVLWILRVPTTTTALGWVLLGVTPQAQDLFTEFLDVSPGTWLRMILLVLVLTLLWALPTHYAARMLVNSDPRAPANGSPCLRGAAICLPRLLGLLTFLAVEVAIWRSYKNIPTLDEQDVVQRVEHALIAMAVLVAIGAAAYLVWIFMRPRGFRPTGLLGRLNAKLGVFWQAVSPGRVRGSADEESRDFGRLLLAGVFVGFAVIFLAGADCIAGWFPRSMAIPFILGGWLPFLAYLSGIGRQVRAPLITGLAALIAILAVVFGDNHAVRRIASKDIAPMPIEDAIDLWMTENGCNPKTSPNTPAVSCPRPIIVAAAGGASRAGFMMASMVGYFLDTSGAAPYGVKGLSSRDVRNRFFAISGVSGGSMGAVMVTAALNAASSAGDKPPCVNTSVDQWWGMKVNNWRDCLEALTSGDFLTAGFLGLAFNDMLPFAFRDRAAVLEDSWRNRFRDVVPATNGNAASDCQGLGLDCPFLSLRPQPGHWIPLLVLNGTSEAVGRRILTTPLAMTYKLPKKCMTAVEAASCPLFVEADSFHQLLQMKVTDGGWSKRLGTLGRILYGGAQENDIRLSTAALNSARFPLISPPGSIRNQDYRLVDRIVDGGYFENYGTLTARELALSVHAVAPQLKPLVIVISNDPADQLDATDDIANDQQVQPRPTAAAGEVLTEVIAPITTVVDVRTAHGVQAVNELRTALHTSIADCGRLVIQLRISPDGDKPLSMSWWESPLVQRRIHRQTEDSQNPKSGNGAEHNQNLPRLKAIWQEMQSSSCKTPDGSPG</sequence>
<feature type="transmembrane region" description="Helical" evidence="2">
    <location>
        <begin position="76"/>
        <end position="99"/>
    </location>
</feature>
<dbReference type="AlphaFoldDB" id="A0A1M5V9Q6"/>
<accession>A0A1M5V9Q6</accession>
<feature type="region of interest" description="Disordered" evidence="1">
    <location>
        <begin position="769"/>
        <end position="812"/>
    </location>
</feature>
<feature type="transmembrane region" description="Helical" evidence="2">
    <location>
        <begin position="161"/>
        <end position="183"/>
    </location>
</feature>
<feature type="transmembrane region" description="Helical" evidence="2">
    <location>
        <begin position="280"/>
        <end position="298"/>
    </location>
</feature>
<dbReference type="Proteomes" id="UP000190675">
    <property type="component" value="Chromosome I"/>
</dbReference>
<feature type="compositionally biased region" description="Polar residues" evidence="1">
    <location>
        <begin position="773"/>
        <end position="789"/>
    </location>
</feature>
<evidence type="ECO:0000313" key="3">
    <source>
        <dbReference type="EMBL" id="SHH71941.1"/>
    </source>
</evidence>
<keyword evidence="2" id="KW-1133">Transmembrane helix</keyword>
<protein>
    <submittedName>
        <fullName evidence="3">Patatin-like phospholipase</fullName>
    </submittedName>
</protein>
<reference evidence="3 4" key="1">
    <citation type="submission" date="2016-11" db="EMBL/GenBank/DDBJ databases">
        <authorList>
            <person name="Jaros S."/>
            <person name="Januszkiewicz K."/>
            <person name="Wedrychowicz H."/>
        </authorList>
    </citation>
    <scope>NUCLEOTIDE SEQUENCE [LARGE SCALE GENOMIC DNA]</scope>
    <source>
        <strain evidence="3 4">GAS242</strain>
    </source>
</reference>
<feature type="transmembrane region" description="Helical" evidence="2">
    <location>
        <begin position="120"/>
        <end position="141"/>
    </location>
</feature>